<dbReference type="Pfam" id="PF12146">
    <property type="entry name" value="Hydrolase_4"/>
    <property type="match status" value="1"/>
</dbReference>
<dbReference type="SUPFAM" id="SSF53474">
    <property type="entry name" value="alpha/beta-Hydrolases"/>
    <property type="match status" value="1"/>
</dbReference>
<keyword evidence="1" id="KW-0472">Membrane</keyword>
<gene>
    <name evidence="3" type="ORF">F0145_10005</name>
</gene>
<dbReference type="AlphaFoldDB" id="A0A5M6DKB3"/>
<keyword evidence="1" id="KW-0812">Transmembrane</keyword>
<dbReference type="GO" id="GO:0016787">
    <property type="term" value="F:hydrolase activity"/>
    <property type="evidence" value="ECO:0007669"/>
    <property type="project" value="UniProtKB-KW"/>
</dbReference>
<dbReference type="InterPro" id="IPR022742">
    <property type="entry name" value="Hydrolase_4"/>
</dbReference>
<dbReference type="Gene3D" id="3.40.50.1820">
    <property type="entry name" value="alpha/beta hydrolase"/>
    <property type="match status" value="1"/>
</dbReference>
<dbReference type="InterPro" id="IPR029058">
    <property type="entry name" value="AB_hydrolase_fold"/>
</dbReference>
<organism evidence="3 4">
    <name type="scientific">Adhaeribacter rhizoryzae</name>
    <dbReference type="NCBI Taxonomy" id="2607907"/>
    <lineage>
        <taxon>Bacteria</taxon>
        <taxon>Pseudomonadati</taxon>
        <taxon>Bacteroidota</taxon>
        <taxon>Cytophagia</taxon>
        <taxon>Cytophagales</taxon>
        <taxon>Hymenobacteraceae</taxon>
        <taxon>Adhaeribacter</taxon>
    </lineage>
</organism>
<keyword evidence="1" id="KW-1133">Transmembrane helix</keyword>
<accession>A0A5M6DKB3</accession>
<feature type="transmembrane region" description="Helical" evidence="1">
    <location>
        <begin position="38"/>
        <end position="62"/>
    </location>
</feature>
<evidence type="ECO:0000313" key="4">
    <source>
        <dbReference type="Proteomes" id="UP000323426"/>
    </source>
</evidence>
<feature type="domain" description="Serine aminopeptidase S33" evidence="2">
    <location>
        <begin position="107"/>
        <end position="212"/>
    </location>
</feature>
<reference evidence="3 4" key="1">
    <citation type="submission" date="2019-09" db="EMBL/GenBank/DDBJ databases">
        <title>Genome sequence and assembly of Adhaeribacter sp.</title>
        <authorList>
            <person name="Chhetri G."/>
        </authorList>
    </citation>
    <scope>NUCLEOTIDE SEQUENCE [LARGE SCALE GENOMIC DNA]</scope>
    <source>
        <strain evidence="3 4">DK36</strain>
    </source>
</reference>
<proteinExistence type="predicted"/>
<name>A0A5M6DKB3_9BACT</name>
<keyword evidence="3" id="KW-0378">Hydrolase</keyword>
<dbReference type="EMBL" id="VWSF01000006">
    <property type="protein sequence ID" value="KAA5546669.1"/>
    <property type="molecule type" value="Genomic_DNA"/>
</dbReference>
<evidence type="ECO:0000259" key="2">
    <source>
        <dbReference type="Pfam" id="PF12146"/>
    </source>
</evidence>
<comment type="caution">
    <text evidence="3">The sequence shown here is derived from an EMBL/GenBank/DDBJ whole genome shotgun (WGS) entry which is preliminary data.</text>
</comment>
<dbReference type="PANTHER" id="PTHR12277:SF81">
    <property type="entry name" value="PROTEIN ABHD13"/>
    <property type="match status" value="1"/>
</dbReference>
<sequence length="301" mass="34552">MLHHSWVKFTVLAPEKSQEKLLYFFSNRRIPECRISMLKVSIIMLCLVAGIFLILMGVVFWVQDRLIFFPEKVPVAYRYPFQQPFKEIYLNTPDGNQIHALHFKAKQPKGVMLYFHGNAGSLRSWGYLAEELLVYGYDVFMPDYRSFGKSTGKLSPDNLYQDAQLTYDYLRQSFSEEQIIIFGRSIGTGVATKLASDNKPKQLLLETPFYNFADVAKTHYPYLPVSALLKYTFRSDKWIKKVSCQVYIFHGTADEVVPFSSGKKLAQLLNNSNNLVVIKGGGHNNLSSFPVYREALARILK</sequence>
<dbReference type="Proteomes" id="UP000323426">
    <property type="component" value="Unassembled WGS sequence"/>
</dbReference>
<evidence type="ECO:0000313" key="3">
    <source>
        <dbReference type="EMBL" id="KAA5546669.1"/>
    </source>
</evidence>
<protein>
    <submittedName>
        <fullName evidence="3">Alpha/beta hydrolase</fullName>
    </submittedName>
</protein>
<evidence type="ECO:0000256" key="1">
    <source>
        <dbReference type="SAM" id="Phobius"/>
    </source>
</evidence>
<keyword evidence="4" id="KW-1185">Reference proteome</keyword>
<dbReference type="PANTHER" id="PTHR12277">
    <property type="entry name" value="ALPHA/BETA HYDROLASE DOMAIN-CONTAINING PROTEIN"/>
    <property type="match status" value="1"/>
</dbReference>